<accession>A0ABX8R8Z8</accession>
<dbReference type="EMBL" id="CP078093">
    <property type="protein sequence ID" value="QXM05502.1"/>
    <property type="molecule type" value="Genomic_DNA"/>
</dbReference>
<protein>
    <submittedName>
        <fullName evidence="1">Uncharacterized protein</fullName>
    </submittedName>
</protein>
<evidence type="ECO:0000313" key="1">
    <source>
        <dbReference type="EMBL" id="QXM05502.1"/>
    </source>
</evidence>
<keyword evidence="2" id="KW-1185">Reference proteome</keyword>
<reference evidence="1" key="1">
    <citation type="submission" date="2021-07" db="EMBL/GenBank/DDBJ databases">
        <title>Complete genome sequence of Crassaminicella sp. 143-21, isolated from a deep-sea hydrothermal vent.</title>
        <authorList>
            <person name="Li X."/>
        </authorList>
    </citation>
    <scope>NUCLEOTIDE SEQUENCE</scope>
    <source>
        <strain evidence="1">143-21</strain>
    </source>
</reference>
<evidence type="ECO:0000313" key="2">
    <source>
        <dbReference type="Proteomes" id="UP000886818"/>
    </source>
</evidence>
<name>A0ABX8R8Z8_9CLOT</name>
<gene>
    <name evidence="1" type="ORF">KVH43_08940</name>
</gene>
<dbReference type="RefSeq" id="WP_218282201.1">
    <property type="nucleotide sequence ID" value="NZ_CP078093.1"/>
</dbReference>
<sequence>MMLWDDQNHGYEAKRYYKVDGVHATIKPDGTLTTNKSGQSYTFTATFYNAMAPWDSKTASIRITLS</sequence>
<dbReference type="Proteomes" id="UP000886818">
    <property type="component" value="Chromosome"/>
</dbReference>
<proteinExistence type="predicted"/>
<organism evidence="1 2">
    <name type="scientific">Crassaminicella indica</name>
    <dbReference type="NCBI Taxonomy" id="2855394"/>
    <lineage>
        <taxon>Bacteria</taxon>
        <taxon>Bacillati</taxon>
        <taxon>Bacillota</taxon>
        <taxon>Clostridia</taxon>
        <taxon>Eubacteriales</taxon>
        <taxon>Clostridiaceae</taxon>
        <taxon>Crassaminicella</taxon>
    </lineage>
</organism>